<evidence type="ECO:0000259" key="4">
    <source>
        <dbReference type="SMART" id="SM00322"/>
    </source>
</evidence>
<feature type="region of interest" description="Disordered" evidence="3">
    <location>
        <begin position="327"/>
        <end position="360"/>
    </location>
</feature>
<feature type="compositionally biased region" description="Low complexity" evidence="3">
    <location>
        <begin position="645"/>
        <end position="658"/>
    </location>
</feature>
<dbReference type="PANTHER" id="PTHR10288">
    <property type="entry name" value="KH DOMAIN CONTAINING RNA BINDING PROTEIN"/>
    <property type="match status" value="1"/>
</dbReference>
<accession>A0ABD0TWG2</accession>
<keyword evidence="6" id="KW-1185">Reference proteome</keyword>
<feature type="region of interest" description="Disordered" evidence="3">
    <location>
        <begin position="398"/>
        <end position="666"/>
    </location>
</feature>
<feature type="domain" description="K Homology" evidence="4">
    <location>
        <begin position="136"/>
        <end position="209"/>
    </location>
</feature>
<evidence type="ECO:0000256" key="2">
    <source>
        <dbReference type="PROSITE-ProRule" id="PRU00117"/>
    </source>
</evidence>
<feature type="compositionally biased region" description="Polar residues" evidence="3">
    <location>
        <begin position="442"/>
        <end position="456"/>
    </location>
</feature>
<feature type="compositionally biased region" description="Polar residues" evidence="3">
    <location>
        <begin position="1"/>
        <end position="10"/>
    </location>
</feature>
<feature type="compositionally biased region" description="Polar residues" evidence="3">
    <location>
        <begin position="522"/>
        <end position="534"/>
    </location>
</feature>
<name>A0ABD0TWG2_DENTH</name>
<feature type="compositionally biased region" description="Low complexity" evidence="3">
    <location>
        <begin position="500"/>
        <end position="518"/>
    </location>
</feature>
<evidence type="ECO:0000313" key="5">
    <source>
        <dbReference type="EMBL" id="KAL0903973.1"/>
    </source>
</evidence>
<keyword evidence="1" id="KW-0677">Repeat</keyword>
<feature type="compositionally biased region" description="Polar residues" evidence="3">
    <location>
        <begin position="634"/>
        <end position="644"/>
    </location>
</feature>
<feature type="region of interest" description="Disordered" evidence="3">
    <location>
        <begin position="1"/>
        <end position="46"/>
    </location>
</feature>
<sequence length="666" mass="70351">MAEDLQYSSRLDNKRKFDDHSGATSPSPATPASGRRSTGFSDPIISPASGAAALSSYNNVPPPPDGIELAKKRAQEIAARLFSVAEAKRPRTESDGGADDSSNKGFSFDQSLKPMGQSIAFQLGGTNSTLSSHGYSGSNKKIEIPNGRVGVIIGRSGETIKYLQVQSGARIQITRDLDSDPNAVTRSVELIGTPEQISKAEQLINEVLSEADVGGSGSISARKFAAVPTNSDHFSMKVPNNKVGLIIGKGGENIKNMQATCGARIQVIPLHLPPGDFSTERTVHIDGTKEQIELAKQLVNDVVNSEVDFLKTTQFKVLFEKLNRARNPQTGGYRPPRPPTSWVPTGAPQMQQPNYGYMQPGAYPGSVPQYNMSQPPYVGYASSVQHTTQGTAYDYYNQQQPQQQQPPPPPPVGGSSVALDGNNYNYNQMPTSYNGQVPYGESTYSQSSVGYPQSYGQAGDYNQAGPQASYAQQSYSSAPSYGNAAPSTQEGANPNYGVETSTQQAPPGQQPSAAAQPGYVVTPTSQPGYASQPSAQPPLGQKPQPSQAYGQVPQPPSSQAGYAQPAQVYGHSAQGYSQPSGYSQDSQQLASGYVSGVPQAGYGQQQSYGGAPLSQTTTYSQQQTQLYGDAYSGNAYSQPPYSTDGTPATSAEAPAASGVTKASPQS</sequence>
<feature type="compositionally biased region" description="Low complexity" evidence="3">
    <location>
        <begin position="463"/>
        <end position="482"/>
    </location>
</feature>
<evidence type="ECO:0000256" key="3">
    <source>
        <dbReference type="SAM" id="MobiDB-lite"/>
    </source>
</evidence>
<feature type="compositionally biased region" description="Low complexity" evidence="3">
    <location>
        <begin position="599"/>
        <end position="627"/>
    </location>
</feature>
<feature type="domain" description="K Homology" evidence="4">
    <location>
        <begin position="230"/>
        <end position="304"/>
    </location>
</feature>
<dbReference type="GO" id="GO:0003723">
    <property type="term" value="F:RNA binding"/>
    <property type="evidence" value="ECO:0007669"/>
    <property type="project" value="UniProtKB-UniRule"/>
</dbReference>
<keyword evidence="2" id="KW-0694">RNA-binding</keyword>
<dbReference type="Proteomes" id="UP001552299">
    <property type="component" value="Unassembled WGS sequence"/>
</dbReference>
<dbReference type="Pfam" id="PF00013">
    <property type="entry name" value="KH_1"/>
    <property type="match status" value="2"/>
</dbReference>
<dbReference type="AlphaFoldDB" id="A0ABD0TWG2"/>
<gene>
    <name evidence="5" type="ORF">M5K25_026039</name>
</gene>
<feature type="compositionally biased region" description="Polar residues" evidence="3">
    <location>
        <begin position="422"/>
        <end position="435"/>
    </location>
</feature>
<comment type="caution">
    <text evidence="5">The sequence shown here is derived from an EMBL/GenBank/DDBJ whole genome shotgun (WGS) entry which is preliminary data.</text>
</comment>
<reference evidence="5 6" key="1">
    <citation type="journal article" date="2024" name="Plant Biotechnol. J.">
        <title>Dendrobium thyrsiflorum genome and its molecular insights into genes involved in important horticultural traits.</title>
        <authorList>
            <person name="Chen B."/>
            <person name="Wang J.Y."/>
            <person name="Zheng P.J."/>
            <person name="Li K.L."/>
            <person name="Liang Y.M."/>
            <person name="Chen X.F."/>
            <person name="Zhang C."/>
            <person name="Zhao X."/>
            <person name="He X."/>
            <person name="Zhang G.Q."/>
            <person name="Liu Z.J."/>
            <person name="Xu Q."/>
        </authorList>
    </citation>
    <scope>NUCLEOTIDE SEQUENCE [LARGE SCALE GENOMIC DNA]</scope>
    <source>
        <strain evidence="5">GZMU011</strain>
    </source>
</reference>
<feature type="region of interest" description="Disordered" evidence="3">
    <location>
        <begin position="85"/>
        <end position="109"/>
    </location>
</feature>
<dbReference type="PROSITE" id="PS50084">
    <property type="entry name" value="KH_TYPE_1"/>
    <property type="match status" value="2"/>
</dbReference>
<evidence type="ECO:0000313" key="6">
    <source>
        <dbReference type="Proteomes" id="UP001552299"/>
    </source>
</evidence>
<dbReference type="SMART" id="SM00322">
    <property type="entry name" value="KH"/>
    <property type="match status" value="2"/>
</dbReference>
<feature type="compositionally biased region" description="Basic and acidic residues" evidence="3">
    <location>
        <begin position="11"/>
        <end position="21"/>
    </location>
</feature>
<dbReference type="SUPFAM" id="SSF54791">
    <property type="entry name" value="Eukaryotic type KH-domain (KH-domain type I)"/>
    <property type="match status" value="2"/>
</dbReference>
<evidence type="ECO:0000256" key="1">
    <source>
        <dbReference type="ARBA" id="ARBA00022737"/>
    </source>
</evidence>
<proteinExistence type="predicted"/>
<dbReference type="InterPro" id="IPR004088">
    <property type="entry name" value="KH_dom_type_1"/>
</dbReference>
<dbReference type="InterPro" id="IPR004087">
    <property type="entry name" value="KH_dom"/>
</dbReference>
<protein>
    <recommendedName>
        <fullName evidence="4">K Homology domain-containing protein</fullName>
    </recommendedName>
</protein>
<organism evidence="5 6">
    <name type="scientific">Dendrobium thyrsiflorum</name>
    <name type="common">Pinecone-like raceme dendrobium</name>
    <name type="synonym">Orchid</name>
    <dbReference type="NCBI Taxonomy" id="117978"/>
    <lineage>
        <taxon>Eukaryota</taxon>
        <taxon>Viridiplantae</taxon>
        <taxon>Streptophyta</taxon>
        <taxon>Embryophyta</taxon>
        <taxon>Tracheophyta</taxon>
        <taxon>Spermatophyta</taxon>
        <taxon>Magnoliopsida</taxon>
        <taxon>Liliopsida</taxon>
        <taxon>Asparagales</taxon>
        <taxon>Orchidaceae</taxon>
        <taxon>Epidendroideae</taxon>
        <taxon>Malaxideae</taxon>
        <taxon>Dendrobiinae</taxon>
        <taxon>Dendrobium</taxon>
    </lineage>
</organism>
<feature type="compositionally biased region" description="Polar residues" evidence="3">
    <location>
        <begin position="574"/>
        <end position="590"/>
    </location>
</feature>
<dbReference type="InterPro" id="IPR036612">
    <property type="entry name" value="KH_dom_type_1_sf"/>
</dbReference>
<dbReference type="EMBL" id="JANQDX010000019">
    <property type="protein sequence ID" value="KAL0903973.1"/>
    <property type="molecule type" value="Genomic_DNA"/>
</dbReference>
<dbReference type="Gene3D" id="3.30.1370.10">
    <property type="entry name" value="K Homology domain, type 1"/>
    <property type="match status" value="2"/>
</dbReference>